<feature type="domain" description="Ig-like" evidence="4">
    <location>
        <begin position="643"/>
        <end position="734"/>
    </location>
</feature>
<dbReference type="GO" id="GO:0005886">
    <property type="term" value="C:plasma membrane"/>
    <property type="evidence" value="ECO:0007669"/>
    <property type="project" value="TreeGrafter"/>
</dbReference>
<keyword evidence="1" id="KW-0677">Repeat</keyword>
<dbReference type="Pfam" id="PF00041">
    <property type="entry name" value="fn3"/>
    <property type="match status" value="1"/>
</dbReference>
<reference evidence="6 7" key="1">
    <citation type="journal article" date="2022" name="Nat. Ecol. Evol.">
        <title>A masculinizing supergene underlies an exaggerated male reproductive morph in a spider.</title>
        <authorList>
            <person name="Hendrickx F."/>
            <person name="De Corte Z."/>
            <person name="Sonet G."/>
            <person name="Van Belleghem S.M."/>
            <person name="Kostlbacher S."/>
            <person name="Vangestel C."/>
        </authorList>
    </citation>
    <scope>NUCLEOTIDE SEQUENCE [LARGE SCALE GENOMIC DNA]</scope>
    <source>
        <strain evidence="6">W744_W776</strain>
    </source>
</reference>
<dbReference type="InterPro" id="IPR036179">
    <property type="entry name" value="Ig-like_dom_sf"/>
</dbReference>
<dbReference type="GO" id="GO:0030424">
    <property type="term" value="C:axon"/>
    <property type="evidence" value="ECO:0007669"/>
    <property type="project" value="TreeGrafter"/>
</dbReference>
<dbReference type="Pfam" id="PF13927">
    <property type="entry name" value="Ig_3"/>
    <property type="match status" value="4"/>
</dbReference>
<evidence type="ECO:0000256" key="1">
    <source>
        <dbReference type="ARBA" id="ARBA00022737"/>
    </source>
</evidence>
<evidence type="ECO:0000259" key="4">
    <source>
        <dbReference type="PROSITE" id="PS50835"/>
    </source>
</evidence>
<dbReference type="GO" id="GO:0098632">
    <property type="term" value="F:cell-cell adhesion mediator activity"/>
    <property type="evidence" value="ECO:0007669"/>
    <property type="project" value="TreeGrafter"/>
</dbReference>
<name>A0AAV6TPD4_9ARAC</name>
<dbReference type="InterPro" id="IPR003599">
    <property type="entry name" value="Ig_sub"/>
</dbReference>
<feature type="domain" description="Ig-like" evidence="4">
    <location>
        <begin position="235"/>
        <end position="324"/>
    </location>
</feature>
<dbReference type="SUPFAM" id="SSF48726">
    <property type="entry name" value="Immunoglobulin"/>
    <property type="match status" value="8"/>
</dbReference>
<gene>
    <name evidence="6" type="ORF">JTE90_000474</name>
</gene>
<dbReference type="Pfam" id="PF07679">
    <property type="entry name" value="I-set"/>
    <property type="match status" value="5"/>
</dbReference>
<dbReference type="InterPro" id="IPR007110">
    <property type="entry name" value="Ig-like_dom"/>
</dbReference>
<evidence type="ECO:0000313" key="7">
    <source>
        <dbReference type="Proteomes" id="UP000827092"/>
    </source>
</evidence>
<dbReference type="GO" id="GO:0007156">
    <property type="term" value="P:homophilic cell adhesion via plasma membrane adhesion molecules"/>
    <property type="evidence" value="ECO:0007669"/>
    <property type="project" value="TreeGrafter"/>
</dbReference>
<dbReference type="FunFam" id="2.60.40.10:FF:000333">
    <property type="entry name" value="Down syndrome cell adhesion molecule"/>
    <property type="match status" value="3"/>
</dbReference>
<keyword evidence="7" id="KW-1185">Reference proteome</keyword>
<dbReference type="CDD" id="cd00063">
    <property type="entry name" value="FN3"/>
    <property type="match status" value="1"/>
</dbReference>
<dbReference type="InterPro" id="IPR013098">
    <property type="entry name" value="Ig_I-set"/>
</dbReference>
<dbReference type="FunFam" id="2.60.40.10:FF:000104">
    <property type="entry name" value="Down syndrome cell adhesion molecule b"/>
    <property type="match status" value="1"/>
</dbReference>
<evidence type="ECO:0000256" key="2">
    <source>
        <dbReference type="ARBA" id="ARBA00023157"/>
    </source>
</evidence>
<feature type="domain" description="Ig-like" evidence="4">
    <location>
        <begin position="16"/>
        <end position="106"/>
    </location>
</feature>
<dbReference type="PANTHER" id="PTHR10075:SF101">
    <property type="entry name" value="ZWEI IG DOMAIN PROTEIN ZIG-3"/>
    <property type="match status" value="1"/>
</dbReference>
<dbReference type="GO" id="GO:0007411">
    <property type="term" value="P:axon guidance"/>
    <property type="evidence" value="ECO:0007669"/>
    <property type="project" value="TreeGrafter"/>
</dbReference>
<dbReference type="FunFam" id="2.60.40.10:FF:000032">
    <property type="entry name" value="palladin isoform X1"/>
    <property type="match status" value="2"/>
</dbReference>
<dbReference type="GO" id="GO:0070593">
    <property type="term" value="P:dendrite self-avoidance"/>
    <property type="evidence" value="ECO:0007669"/>
    <property type="project" value="TreeGrafter"/>
</dbReference>
<accession>A0AAV6TPD4</accession>
<feature type="domain" description="Ig-like" evidence="4">
    <location>
        <begin position="111"/>
        <end position="208"/>
    </location>
</feature>
<feature type="domain" description="Ig-like" evidence="4">
    <location>
        <begin position="329"/>
        <end position="419"/>
    </location>
</feature>
<dbReference type="SMART" id="SM00409">
    <property type="entry name" value="IG"/>
    <property type="match status" value="9"/>
</dbReference>
<feature type="non-terminal residue" evidence="6">
    <location>
        <position position="970"/>
    </location>
</feature>
<dbReference type="InterPro" id="IPR003961">
    <property type="entry name" value="FN3_dom"/>
</dbReference>
<proteinExistence type="predicted"/>
<evidence type="ECO:0000259" key="5">
    <source>
        <dbReference type="PROSITE" id="PS50853"/>
    </source>
</evidence>
<dbReference type="InterPro" id="IPR003598">
    <property type="entry name" value="Ig_sub2"/>
</dbReference>
<feature type="domain" description="Ig-like" evidence="4">
    <location>
        <begin position="829"/>
        <end position="922"/>
    </location>
</feature>
<keyword evidence="2" id="KW-1015">Disulfide bond</keyword>
<keyword evidence="3" id="KW-0393">Immunoglobulin domain</keyword>
<feature type="domain" description="Ig-like" evidence="4">
    <location>
        <begin position="737"/>
        <end position="823"/>
    </location>
</feature>
<protein>
    <submittedName>
        <fullName evidence="6">Uncharacterized protein</fullName>
    </submittedName>
</protein>
<evidence type="ECO:0000313" key="6">
    <source>
        <dbReference type="EMBL" id="KAG8173633.1"/>
    </source>
</evidence>
<feature type="domain" description="Ig-like" evidence="4">
    <location>
        <begin position="548"/>
        <end position="621"/>
    </location>
</feature>
<dbReference type="Proteomes" id="UP000827092">
    <property type="component" value="Unassembled WGS sequence"/>
</dbReference>
<dbReference type="AlphaFoldDB" id="A0AAV6TPD4"/>
<feature type="domain" description="Fibronectin type-III" evidence="5">
    <location>
        <begin position="931"/>
        <end position="970"/>
    </location>
</feature>
<dbReference type="EMBL" id="JAFNEN010001586">
    <property type="protein sequence ID" value="KAG8173633.1"/>
    <property type="molecule type" value="Genomic_DNA"/>
</dbReference>
<feature type="domain" description="Ig-like" evidence="4">
    <location>
        <begin position="455"/>
        <end position="543"/>
    </location>
</feature>
<organism evidence="6 7">
    <name type="scientific">Oedothorax gibbosus</name>
    <dbReference type="NCBI Taxonomy" id="931172"/>
    <lineage>
        <taxon>Eukaryota</taxon>
        <taxon>Metazoa</taxon>
        <taxon>Ecdysozoa</taxon>
        <taxon>Arthropoda</taxon>
        <taxon>Chelicerata</taxon>
        <taxon>Arachnida</taxon>
        <taxon>Araneae</taxon>
        <taxon>Araneomorphae</taxon>
        <taxon>Entelegynae</taxon>
        <taxon>Araneoidea</taxon>
        <taxon>Linyphiidae</taxon>
        <taxon>Erigoninae</taxon>
        <taxon>Oedothorax</taxon>
    </lineage>
</organism>
<dbReference type="InterPro" id="IPR036116">
    <property type="entry name" value="FN3_sf"/>
</dbReference>
<dbReference type="InterPro" id="IPR013783">
    <property type="entry name" value="Ig-like_fold"/>
</dbReference>
<evidence type="ECO:0000256" key="3">
    <source>
        <dbReference type="ARBA" id="ARBA00023319"/>
    </source>
</evidence>
<dbReference type="SUPFAM" id="SSF49265">
    <property type="entry name" value="Fibronectin type III"/>
    <property type="match status" value="1"/>
</dbReference>
<dbReference type="PROSITE" id="PS50835">
    <property type="entry name" value="IG_LIKE"/>
    <property type="match status" value="9"/>
</dbReference>
<dbReference type="Gene3D" id="2.60.40.10">
    <property type="entry name" value="Immunoglobulins"/>
    <property type="match status" value="10"/>
</dbReference>
<comment type="caution">
    <text evidence="6">The sequence shown here is derived from an EMBL/GenBank/DDBJ whole genome shotgun (WGS) entry which is preliminary data.</text>
</comment>
<dbReference type="PANTHER" id="PTHR10075">
    <property type="entry name" value="BASIGIN RELATED"/>
    <property type="match status" value="1"/>
</dbReference>
<dbReference type="SMART" id="SM00408">
    <property type="entry name" value="IGc2"/>
    <property type="match status" value="9"/>
</dbReference>
<dbReference type="PROSITE" id="PS50853">
    <property type="entry name" value="FN3"/>
    <property type="match status" value="1"/>
</dbReference>
<sequence>MLFLSASCLASQMGFTKIQKFTFPDQVLSGTKTSATCTAISGSPPMEFKWYKNGNTIQMNQKSIILRTYTDFSVIFLEDVDQTSTGNYTCEVISTTGSDSYTAPLEVKEPPKWTKQPKDTSLNSGMNIELECAATGYPLPNVTWKKAIGASQEQYTNTQSQKQEPGKSIFEIKHASSEAAGFYLCEADNGILKIKTNGIVISVSEEMTVILLVFSWTISILFIPLHGDAHRHDLPKVQKISFPDQVVTGQRTSAHCTAISGTPPMEFKWLKNGVIINANQQFSIRSSADYSILFIESVDLSTSANYTCELTNPYGSDRNTAVLEVKEFPKWIKEPKDTYVSAGDNITMECSASGFPPPDVTWMTNSPYGANKAEEVSSQQKTNGKSVLTKKHVNVEDAGFYFCIADNGIEKIQTNAVIIAISGCVMNKYRYILITIVFFLSAMNMESFSAKTESPRIQPFNLATHYQTGEKVTILCAIKSGTPPFQFTWLQNAKTLNKETSEIVHLKEFSSLSLPPLTLSSKGNYTCKVTNNYGSDSHTESLNVVVPPKWSLLPQDKETVVGDDLSIECVAEGFPTPVITWQIYDKSNLKKYSVDQKSPRIDSTNGLFKISSVTKEDEGNYFTILLAFAPLIVLGAKTSEGFPRIQPFMFPEKLTEGQKTKGLCSVVDGLGPFKFHWYKNDQPLQPTAHITIQNSDDYSMLLINSLAIDHAGNYSCTVINSLGRDSFSAQLVINVPPTLTREPLDQTLEEGNEALFSCQATGLPLPTIKWSKEQEFKESFENERMKAFSNGSLVISNLNKNDEGTYMCTIFNNIGQEIRKLVSLTVIVPARFEEKFQVQNVRRGETSTLKCEAVGDKPLTITWTKDKAEIDFKKHTRLEKFDRDVEKGLSSELIIRTSDRKDGALYGCLAKNEYGSDERNVKLLVVEVPAQPMDVKVKEVWSRTASIMWSAPYSGNSPITKYIIQYWRDR</sequence>
<dbReference type="FunFam" id="2.60.40.10:FF:000719">
    <property type="entry name" value="nephrin isoform X1"/>
    <property type="match status" value="1"/>
</dbReference>